<dbReference type="OrthoDB" id="7843333at2"/>
<dbReference type="Pfam" id="PF05119">
    <property type="entry name" value="Terminase_4"/>
    <property type="match status" value="1"/>
</dbReference>
<dbReference type="AlphaFoldDB" id="A0A3N1KYM2"/>
<evidence type="ECO:0000313" key="3">
    <source>
        <dbReference type="Proteomes" id="UP000278222"/>
    </source>
</evidence>
<keyword evidence="3" id="KW-1185">Reference proteome</keyword>
<dbReference type="NCBIfam" id="TIGR01558">
    <property type="entry name" value="sm_term_P27"/>
    <property type="match status" value="1"/>
</dbReference>
<evidence type="ECO:0000313" key="2">
    <source>
        <dbReference type="EMBL" id="ROP84257.1"/>
    </source>
</evidence>
<feature type="region of interest" description="Disordered" evidence="1">
    <location>
        <begin position="1"/>
        <end position="23"/>
    </location>
</feature>
<sequence>MAKPARDPAARLEKAPAAPAHLSDRAKVEWRKLAPVAVALGTLTLADLRAFELLAETLATEREARDTITREGMSTPTGDGGLKPHPAVRIMEAARNQACRLLDTFGMTPRGRGNVERAAATTDNWDGLLS</sequence>
<dbReference type="EMBL" id="RJKX01000015">
    <property type="protein sequence ID" value="ROP84257.1"/>
    <property type="molecule type" value="Genomic_DNA"/>
</dbReference>
<evidence type="ECO:0000256" key="1">
    <source>
        <dbReference type="SAM" id="MobiDB-lite"/>
    </source>
</evidence>
<organism evidence="2 3">
    <name type="scientific">Stella humosa</name>
    <dbReference type="NCBI Taxonomy" id="94"/>
    <lineage>
        <taxon>Bacteria</taxon>
        <taxon>Pseudomonadati</taxon>
        <taxon>Pseudomonadota</taxon>
        <taxon>Alphaproteobacteria</taxon>
        <taxon>Rhodospirillales</taxon>
        <taxon>Stellaceae</taxon>
        <taxon>Stella</taxon>
    </lineage>
</organism>
<name>A0A3N1KYM2_9PROT</name>
<proteinExistence type="predicted"/>
<gene>
    <name evidence="2" type="ORF">EDC65_3606</name>
</gene>
<comment type="caution">
    <text evidence="2">The sequence shown here is derived from an EMBL/GenBank/DDBJ whole genome shotgun (WGS) entry which is preliminary data.</text>
</comment>
<dbReference type="RefSeq" id="WP_123692042.1">
    <property type="nucleotide sequence ID" value="NZ_AP019700.1"/>
</dbReference>
<protein>
    <submittedName>
        <fullName evidence="2">P27 family predicted phage terminase small subunit</fullName>
    </submittedName>
</protein>
<dbReference type="Proteomes" id="UP000278222">
    <property type="component" value="Unassembled WGS sequence"/>
</dbReference>
<feature type="compositionally biased region" description="Basic and acidic residues" evidence="1">
    <location>
        <begin position="1"/>
        <end position="14"/>
    </location>
</feature>
<accession>A0A3N1KYM2</accession>
<dbReference type="InterPro" id="IPR006448">
    <property type="entry name" value="Phage_term_ssu_P27"/>
</dbReference>
<feature type="region of interest" description="Disordered" evidence="1">
    <location>
        <begin position="64"/>
        <end position="85"/>
    </location>
</feature>
<reference evidence="2 3" key="1">
    <citation type="submission" date="2018-11" db="EMBL/GenBank/DDBJ databases">
        <title>Genomic Encyclopedia of Type Strains, Phase IV (KMG-IV): sequencing the most valuable type-strain genomes for metagenomic binning, comparative biology and taxonomic classification.</title>
        <authorList>
            <person name="Goeker M."/>
        </authorList>
    </citation>
    <scope>NUCLEOTIDE SEQUENCE [LARGE SCALE GENOMIC DNA]</scope>
    <source>
        <strain evidence="2 3">DSM 5900</strain>
    </source>
</reference>